<dbReference type="GO" id="GO:0016491">
    <property type="term" value="F:oxidoreductase activity"/>
    <property type="evidence" value="ECO:0007669"/>
    <property type="project" value="UniProtKB-KW"/>
</dbReference>
<dbReference type="EMBL" id="JAEPRA010000003">
    <property type="protein sequence ID" value="KAG2187305.1"/>
    <property type="molecule type" value="Genomic_DNA"/>
</dbReference>
<evidence type="ECO:0000256" key="4">
    <source>
        <dbReference type="SAM" id="Phobius"/>
    </source>
</evidence>
<dbReference type="GO" id="GO:0005783">
    <property type="term" value="C:endoplasmic reticulum"/>
    <property type="evidence" value="ECO:0007669"/>
    <property type="project" value="UniProtKB-SubCell"/>
</dbReference>
<accession>A0A8H7Q8K0</accession>
<dbReference type="OrthoDB" id="153074at2759"/>
<keyword evidence="3" id="KW-0560">Oxidoreductase</keyword>
<proteinExistence type="predicted"/>
<dbReference type="InterPro" id="IPR051019">
    <property type="entry name" value="VLCFA-Steroid_DH"/>
</dbReference>
<name>A0A8H7Q8K0_9FUNG</name>
<evidence type="ECO:0000313" key="6">
    <source>
        <dbReference type="Proteomes" id="UP000612746"/>
    </source>
</evidence>
<dbReference type="Pfam" id="PF00106">
    <property type="entry name" value="adh_short"/>
    <property type="match status" value="1"/>
</dbReference>
<keyword evidence="4" id="KW-0472">Membrane</keyword>
<dbReference type="PROSITE" id="PS00061">
    <property type="entry name" value="ADH_SHORT"/>
    <property type="match status" value="1"/>
</dbReference>
<dbReference type="PANTHER" id="PTHR43899:SF4">
    <property type="entry name" value="17 BETA-HYDROXYSTEROID DEHYDROGENASE TYPE 3"/>
    <property type="match status" value="1"/>
</dbReference>
<keyword evidence="4" id="KW-1133">Transmembrane helix</keyword>
<keyword evidence="6" id="KW-1185">Reference proteome</keyword>
<gene>
    <name evidence="5" type="ORF">INT44_004990</name>
</gene>
<evidence type="ECO:0000256" key="1">
    <source>
        <dbReference type="ARBA" id="ARBA00004240"/>
    </source>
</evidence>
<keyword evidence="4" id="KW-0812">Transmembrane</keyword>
<dbReference type="InterPro" id="IPR002347">
    <property type="entry name" value="SDR_fam"/>
</dbReference>
<dbReference type="PANTHER" id="PTHR43899">
    <property type="entry name" value="RH59310P"/>
    <property type="match status" value="1"/>
</dbReference>
<evidence type="ECO:0000256" key="3">
    <source>
        <dbReference type="ARBA" id="ARBA00023002"/>
    </source>
</evidence>
<organism evidence="5 6">
    <name type="scientific">Umbelopsis vinacea</name>
    <dbReference type="NCBI Taxonomy" id="44442"/>
    <lineage>
        <taxon>Eukaryota</taxon>
        <taxon>Fungi</taxon>
        <taxon>Fungi incertae sedis</taxon>
        <taxon>Mucoromycota</taxon>
        <taxon>Mucoromycotina</taxon>
        <taxon>Umbelopsidomycetes</taxon>
        <taxon>Umbelopsidales</taxon>
        <taxon>Umbelopsidaceae</taxon>
        <taxon>Umbelopsis</taxon>
    </lineage>
</organism>
<dbReference type="Gene3D" id="3.40.50.720">
    <property type="entry name" value="NAD(P)-binding Rossmann-like Domain"/>
    <property type="match status" value="1"/>
</dbReference>
<feature type="transmembrane region" description="Helical" evidence="4">
    <location>
        <begin position="46"/>
        <end position="67"/>
    </location>
</feature>
<dbReference type="AlphaFoldDB" id="A0A8H7Q8K0"/>
<evidence type="ECO:0000313" key="5">
    <source>
        <dbReference type="EMBL" id="KAG2187305.1"/>
    </source>
</evidence>
<comment type="caution">
    <text evidence="5">The sequence shown here is derived from an EMBL/GenBank/DDBJ whole genome shotgun (WGS) entry which is preliminary data.</text>
</comment>
<evidence type="ECO:0000256" key="2">
    <source>
        <dbReference type="ARBA" id="ARBA00022857"/>
    </source>
</evidence>
<dbReference type="Proteomes" id="UP000612746">
    <property type="component" value="Unassembled WGS sequence"/>
</dbReference>
<sequence>MKVCQTVRTKTCHHVVFHLFRSVTLHLHPKRIIFADVHHPSFHYTVFFWIGFLAVVPYLALVAYAAYGCPEQNLKTKYNAKWALVTGGSSGIGAAIVRKLASQGLNVVVAALDDQTLVNFKSEIQKEFPSREFRFVGCDLSTPDGQAYMDSVKKATADIDVQILCNNAGFITTGCFADITFGRNMANYHTNVTSGVIMSHYFLNRMLEKGQRGLITFTSSSAGFIPNPMSALYSSTKIFLTTFAASLAAETAEDKIDVLVVVCVKKFVHPSPINSNFYSNAGKMSALLSAQKISSPPSVIAETICRNAGKVVVADQGPITVVMKIVLAKVLDWNVFTEIMKLALPFTGDYKAMKIKRNAKSQ</sequence>
<protein>
    <submittedName>
        <fullName evidence="5">Uncharacterized protein</fullName>
    </submittedName>
</protein>
<reference evidence="5" key="1">
    <citation type="submission" date="2020-12" db="EMBL/GenBank/DDBJ databases">
        <title>Metabolic potential, ecology and presence of endohyphal bacteria is reflected in genomic diversity of Mucoromycotina.</title>
        <authorList>
            <person name="Muszewska A."/>
            <person name="Okrasinska A."/>
            <person name="Steczkiewicz K."/>
            <person name="Drgas O."/>
            <person name="Orlowska M."/>
            <person name="Perlinska-Lenart U."/>
            <person name="Aleksandrzak-Piekarczyk T."/>
            <person name="Szatraj K."/>
            <person name="Zielenkiewicz U."/>
            <person name="Pilsyk S."/>
            <person name="Malc E."/>
            <person name="Mieczkowski P."/>
            <person name="Kruszewska J.S."/>
            <person name="Biernat P."/>
            <person name="Pawlowska J."/>
        </authorList>
    </citation>
    <scope>NUCLEOTIDE SEQUENCE</scope>
    <source>
        <strain evidence="5">WA0000051536</strain>
    </source>
</reference>
<keyword evidence="2" id="KW-0521">NADP</keyword>
<dbReference type="InterPro" id="IPR036291">
    <property type="entry name" value="NAD(P)-bd_dom_sf"/>
</dbReference>
<dbReference type="SUPFAM" id="SSF51735">
    <property type="entry name" value="NAD(P)-binding Rossmann-fold domains"/>
    <property type="match status" value="1"/>
</dbReference>
<comment type="subcellular location">
    <subcellularLocation>
        <location evidence="1">Endoplasmic reticulum</location>
    </subcellularLocation>
</comment>
<dbReference type="PRINTS" id="PR00081">
    <property type="entry name" value="GDHRDH"/>
</dbReference>
<dbReference type="InterPro" id="IPR020904">
    <property type="entry name" value="Sc_DH/Rdtase_CS"/>
</dbReference>
<dbReference type="CDD" id="cd05233">
    <property type="entry name" value="SDR_c"/>
    <property type="match status" value="1"/>
</dbReference>